<comment type="caution">
    <text evidence="1">The sequence shown here is derived from an EMBL/GenBank/DDBJ whole genome shotgun (WGS) entry which is preliminary data.</text>
</comment>
<reference evidence="1" key="2">
    <citation type="submission" date="2023-05" db="EMBL/GenBank/DDBJ databases">
        <authorList>
            <consortium name="Lawrence Berkeley National Laboratory"/>
            <person name="Steindorff A."/>
            <person name="Hensen N."/>
            <person name="Bonometti L."/>
            <person name="Westerberg I."/>
            <person name="Brannstrom I.O."/>
            <person name="Guillou S."/>
            <person name="Cros-Aarteil S."/>
            <person name="Calhoun S."/>
            <person name="Haridas S."/>
            <person name="Kuo A."/>
            <person name="Mondo S."/>
            <person name="Pangilinan J."/>
            <person name="Riley R."/>
            <person name="Labutti K."/>
            <person name="Andreopoulos B."/>
            <person name="Lipzen A."/>
            <person name="Chen C."/>
            <person name="Yanf M."/>
            <person name="Daum C."/>
            <person name="Ng V."/>
            <person name="Clum A."/>
            <person name="Ohm R."/>
            <person name="Martin F."/>
            <person name="Silar P."/>
            <person name="Natvig D."/>
            <person name="Lalanne C."/>
            <person name="Gautier V."/>
            <person name="Ament-Velasquez S.L."/>
            <person name="Kruys A."/>
            <person name="Hutchinson M.I."/>
            <person name="Powell A.J."/>
            <person name="Barry K."/>
            <person name="Miller A.N."/>
            <person name="Grigoriev I.V."/>
            <person name="Debuchy R."/>
            <person name="Gladieux P."/>
            <person name="Thoren M.H."/>
            <person name="Johannesson H."/>
        </authorList>
    </citation>
    <scope>NUCLEOTIDE SEQUENCE</scope>
    <source>
        <strain evidence="1">CBS 508.74</strain>
    </source>
</reference>
<proteinExistence type="predicted"/>
<name>A0AAN6T9Z2_9PEZI</name>
<evidence type="ECO:0000313" key="1">
    <source>
        <dbReference type="EMBL" id="KAK4109302.1"/>
    </source>
</evidence>
<sequence length="77" mass="8993">MEDEEYYHLMLSDLERVHHHLQFPEPQSRGRNSVPVVVRERQHNPSISGIRVVLNEAFRYGYERLGGTRNEGKGKSC</sequence>
<evidence type="ECO:0000313" key="2">
    <source>
        <dbReference type="Proteomes" id="UP001302812"/>
    </source>
</evidence>
<gene>
    <name evidence="1" type="ORF">N656DRAFT_783209</name>
</gene>
<dbReference type="Proteomes" id="UP001302812">
    <property type="component" value="Unassembled WGS sequence"/>
</dbReference>
<dbReference type="RefSeq" id="XP_064666872.1">
    <property type="nucleotide sequence ID" value="XM_064815902.1"/>
</dbReference>
<accession>A0AAN6T9Z2</accession>
<dbReference type="EMBL" id="MU853357">
    <property type="protein sequence ID" value="KAK4109302.1"/>
    <property type="molecule type" value="Genomic_DNA"/>
</dbReference>
<keyword evidence="2" id="KW-1185">Reference proteome</keyword>
<dbReference type="GeneID" id="89940027"/>
<protein>
    <submittedName>
        <fullName evidence="1">Uncharacterized protein</fullName>
    </submittedName>
</protein>
<organism evidence="1 2">
    <name type="scientific">Canariomyces notabilis</name>
    <dbReference type="NCBI Taxonomy" id="2074819"/>
    <lineage>
        <taxon>Eukaryota</taxon>
        <taxon>Fungi</taxon>
        <taxon>Dikarya</taxon>
        <taxon>Ascomycota</taxon>
        <taxon>Pezizomycotina</taxon>
        <taxon>Sordariomycetes</taxon>
        <taxon>Sordariomycetidae</taxon>
        <taxon>Sordariales</taxon>
        <taxon>Chaetomiaceae</taxon>
        <taxon>Canariomyces</taxon>
    </lineage>
</organism>
<dbReference type="AlphaFoldDB" id="A0AAN6T9Z2"/>
<reference evidence="1" key="1">
    <citation type="journal article" date="2023" name="Mol. Phylogenet. Evol.">
        <title>Genome-scale phylogeny and comparative genomics of the fungal order Sordariales.</title>
        <authorList>
            <person name="Hensen N."/>
            <person name="Bonometti L."/>
            <person name="Westerberg I."/>
            <person name="Brannstrom I.O."/>
            <person name="Guillou S."/>
            <person name="Cros-Aarteil S."/>
            <person name="Calhoun S."/>
            <person name="Haridas S."/>
            <person name="Kuo A."/>
            <person name="Mondo S."/>
            <person name="Pangilinan J."/>
            <person name="Riley R."/>
            <person name="LaButti K."/>
            <person name="Andreopoulos B."/>
            <person name="Lipzen A."/>
            <person name="Chen C."/>
            <person name="Yan M."/>
            <person name="Daum C."/>
            <person name="Ng V."/>
            <person name="Clum A."/>
            <person name="Steindorff A."/>
            <person name="Ohm R.A."/>
            <person name="Martin F."/>
            <person name="Silar P."/>
            <person name="Natvig D.O."/>
            <person name="Lalanne C."/>
            <person name="Gautier V."/>
            <person name="Ament-Velasquez S.L."/>
            <person name="Kruys A."/>
            <person name="Hutchinson M.I."/>
            <person name="Powell A.J."/>
            <person name="Barry K."/>
            <person name="Miller A.N."/>
            <person name="Grigoriev I.V."/>
            <person name="Debuchy R."/>
            <person name="Gladieux P."/>
            <person name="Hiltunen Thoren M."/>
            <person name="Johannesson H."/>
        </authorList>
    </citation>
    <scope>NUCLEOTIDE SEQUENCE</scope>
    <source>
        <strain evidence="1">CBS 508.74</strain>
    </source>
</reference>